<dbReference type="PANTHER" id="PTHR11008">
    <property type="entry name" value="PROTEIN TAKEOUT-LIKE PROTEIN"/>
    <property type="match status" value="1"/>
</dbReference>
<sequence>MAVQACKYLTEQPDDVVPCSLEDPDFTEILTKNLQTIFINWSDGLPGSDIVGPVDPFCIKELNLKRISSPDDSEQINLNTDLKNIVVKGARRATLSNLEYDPAKYEVKVTYEIPSLSIDLDYKIKGTSNSVILDEEGKGQLEVGYVALSFEVILKPRVKDEDTFLDVVKVEASFGNVEDLKIKLDDLFGDDQERKKDAHAFLHRNWEDIFENFQPLFDYVARTMLADRAKKILSYIPANFIISDIR</sequence>
<dbReference type="InterPro" id="IPR038606">
    <property type="entry name" value="To_sf"/>
</dbReference>
<dbReference type="Gene3D" id="3.15.10.30">
    <property type="entry name" value="Haemolymph juvenile hormone binding protein"/>
    <property type="match status" value="1"/>
</dbReference>
<dbReference type="InterPro" id="IPR010562">
    <property type="entry name" value="Haemolymph_juvenile_hormone-bd"/>
</dbReference>
<proteinExistence type="predicted"/>
<name>A0A9C6T9E1_DROAB</name>
<dbReference type="SMART" id="SM00700">
    <property type="entry name" value="JHBP"/>
    <property type="match status" value="1"/>
</dbReference>
<dbReference type="Pfam" id="PF06585">
    <property type="entry name" value="JHBP"/>
    <property type="match status" value="1"/>
</dbReference>
<protein>
    <submittedName>
        <fullName evidence="2">Uncharacterized protein LOC127565822</fullName>
    </submittedName>
</protein>
<dbReference type="GO" id="GO:0005615">
    <property type="term" value="C:extracellular space"/>
    <property type="evidence" value="ECO:0007669"/>
    <property type="project" value="TreeGrafter"/>
</dbReference>
<evidence type="ECO:0000313" key="2">
    <source>
        <dbReference type="RefSeq" id="XP_051862397.1"/>
    </source>
</evidence>
<gene>
    <name evidence="2" type="primary">LOC127565822</name>
</gene>
<evidence type="ECO:0000313" key="1">
    <source>
        <dbReference type="Proteomes" id="UP000515160"/>
    </source>
</evidence>
<organism evidence="1 2">
    <name type="scientific">Drosophila albomicans</name>
    <name type="common">Fruit fly</name>
    <dbReference type="NCBI Taxonomy" id="7291"/>
    <lineage>
        <taxon>Eukaryota</taxon>
        <taxon>Metazoa</taxon>
        <taxon>Ecdysozoa</taxon>
        <taxon>Arthropoda</taxon>
        <taxon>Hexapoda</taxon>
        <taxon>Insecta</taxon>
        <taxon>Pterygota</taxon>
        <taxon>Neoptera</taxon>
        <taxon>Endopterygota</taxon>
        <taxon>Diptera</taxon>
        <taxon>Brachycera</taxon>
        <taxon>Muscomorpha</taxon>
        <taxon>Ephydroidea</taxon>
        <taxon>Drosophilidae</taxon>
        <taxon>Drosophila</taxon>
    </lineage>
</organism>
<reference evidence="2" key="1">
    <citation type="submission" date="2025-08" db="UniProtKB">
        <authorList>
            <consortium name="RefSeq"/>
        </authorList>
    </citation>
    <scope>IDENTIFICATION</scope>
    <source>
        <strain evidence="2">15112-1751.03</strain>
        <tissue evidence="2">Whole Adult</tissue>
    </source>
</reference>
<dbReference type="Proteomes" id="UP000515160">
    <property type="component" value="Chromosome 2R"/>
</dbReference>
<dbReference type="RefSeq" id="XP_051862397.1">
    <property type="nucleotide sequence ID" value="XM_052006437.1"/>
</dbReference>
<dbReference type="AlphaFoldDB" id="A0A9C6T9E1"/>
<dbReference type="OrthoDB" id="8175281at2759"/>
<accession>A0A9C6T9E1</accession>
<dbReference type="PANTHER" id="PTHR11008:SF25">
    <property type="entry name" value="IP09473P-RELATED"/>
    <property type="match status" value="1"/>
</dbReference>
<keyword evidence="1" id="KW-1185">Reference proteome</keyword>
<dbReference type="GeneID" id="127565822"/>